<dbReference type="RefSeq" id="WP_271219994.1">
    <property type="nucleotide sequence ID" value="NZ_BAAAVD010000020.1"/>
</dbReference>
<evidence type="ECO:0000313" key="3">
    <source>
        <dbReference type="Proteomes" id="UP001143474"/>
    </source>
</evidence>
<dbReference type="Gene3D" id="1.10.260.40">
    <property type="entry name" value="lambda repressor-like DNA-binding domains"/>
    <property type="match status" value="1"/>
</dbReference>
<dbReference type="Pfam" id="PF13560">
    <property type="entry name" value="HTH_31"/>
    <property type="match status" value="1"/>
</dbReference>
<dbReference type="SMART" id="SM00530">
    <property type="entry name" value="HTH_XRE"/>
    <property type="match status" value="1"/>
</dbReference>
<reference evidence="2" key="1">
    <citation type="journal article" date="2014" name="Int. J. Syst. Evol. Microbiol.">
        <title>Complete genome sequence of Corynebacterium casei LMG S-19264T (=DSM 44701T), isolated from a smear-ripened cheese.</title>
        <authorList>
            <consortium name="US DOE Joint Genome Institute (JGI-PGF)"/>
            <person name="Walter F."/>
            <person name="Albersmeier A."/>
            <person name="Kalinowski J."/>
            <person name="Ruckert C."/>
        </authorList>
    </citation>
    <scope>NUCLEOTIDE SEQUENCE</scope>
    <source>
        <strain evidence="2">VKM Ac-2007</strain>
    </source>
</reference>
<accession>A0A9W6MEY9</accession>
<keyword evidence="3" id="KW-1185">Reference proteome</keyword>
<evidence type="ECO:0000259" key="1">
    <source>
        <dbReference type="PROSITE" id="PS50943"/>
    </source>
</evidence>
<dbReference type="InterPro" id="IPR001387">
    <property type="entry name" value="Cro/C1-type_HTH"/>
</dbReference>
<comment type="caution">
    <text evidence="2">The sequence shown here is derived from an EMBL/GenBank/DDBJ whole genome shotgun (WGS) entry which is preliminary data.</text>
</comment>
<sequence>MRDIVRVRQMMGARLKELRLGAGLTGRELSARHGWQPSKISKLENGRQTPSEEDLRLWCEATGVPDEAADMIASLRSMQTLYSEWRRQLRHGTRARQQSWLEMEAETERFRVFEPCVVPGLLQTSEYARQRLSQSIAFYGIPDDVEDGIATRLRRQEILYSPAKSFHFVVLEAALRLGMAPPDVMLGQLDRLTTLAMLPRVRLGIVPMRALLPHTPLTGFWIMDERAVVAETFSAELTLTLPEEVEQHARMFSWFARVACYGVEARKIIVRAMEDLAG</sequence>
<dbReference type="Pfam" id="PF19054">
    <property type="entry name" value="DUF5753"/>
    <property type="match status" value="1"/>
</dbReference>
<dbReference type="InterPro" id="IPR043917">
    <property type="entry name" value="DUF5753"/>
</dbReference>
<gene>
    <name evidence="2" type="ORF">GCM10017600_50290</name>
</gene>
<dbReference type="EMBL" id="BSEV01000012">
    <property type="protein sequence ID" value="GLK11622.1"/>
    <property type="molecule type" value="Genomic_DNA"/>
</dbReference>
<dbReference type="SUPFAM" id="SSF47413">
    <property type="entry name" value="lambda repressor-like DNA-binding domains"/>
    <property type="match status" value="1"/>
</dbReference>
<reference evidence="2" key="2">
    <citation type="submission" date="2023-01" db="EMBL/GenBank/DDBJ databases">
        <authorList>
            <person name="Sun Q."/>
            <person name="Evtushenko L."/>
        </authorList>
    </citation>
    <scope>NUCLEOTIDE SEQUENCE</scope>
    <source>
        <strain evidence="2">VKM Ac-2007</strain>
    </source>
</reference>
<feature type="domain" description="HTH cro/C1-type" evidence="1">
    <location>
        <begin position="15"/>
        <end position="68"/>
    </location>
</feature>
<proteinExistence type="predicted"/>
<dbReference type="PROSITE" id="PS50943">
    <property type="entry name" value="HTH_CROC1"/>
    <property type="match status" value="1"/>
</dbReference>
<organism evidence="2 3">
    <name type="scientific">Streptosporangium carneum</name>
    <dbReference type="NCBI Taxonomy" id="47481"/>
    <lineage>
        <taxon>Bacteria</taxon>
        <taxon>Bacillati</taxon>
        <taxon>Actinomycetota</taxon>
        <taxon>Actinomycetes</taxon>
        <taxon>Streptosporangiales</taxon>
        <taxon>Streptosporangiaceae</taxon>
        <taxon>Streptosporangium</taxon>
    </lineage>
</organism>
<evidence type="ECO:0000313" key="2">
    <source>
        <dbReference type="EMBL" id="GLK11622.1"/>
    </source>
</evidence>
<dbReference type="CDD" id="cd00093">
    <property type="entry name" value="HTH_XRE"/>
    <property type="match status" value="1"/>
</dbReference>
<dbReference type="AlphaFoldDB" id="A0A9W6MEY9"/>
<dbReference type="InterPro" id="IPR010982">
    <property type="entry name" value="Lambda_DNA-bd_dom_sf"/>
</dbReference>
<name>A0A9W6MEY9_9ACTN</name>
<dbReference type="Proteomes" id="UP001143474">
    <property type="component" value="Unassembled WGS sequence"/>
</dbReference>
<protein>
    <submittedName>
        <fullName evidence="2">Transcriptional regulator</fullName>
    </submittedName>
</protein>
<dbReference type="GO" id="GO:0003677">
    <property type="term" value="F:DNA binding"/>
    <property type="evidence" value="ECO:0007669"/>
    <property type="project" value="InterPro"/>
</dbReference>